<dbReference type="AlphaFoldDB" id="A0A3A6PMH1"/>
<gene>
    <name evidence="2" type="ORF">D3P09_22010</name>
</gene>
<dbReference type="OrthoDB" id="9795199at2"/>
<dbReference type="GO" id="GO:0016747">
    <property type="term" value="F:acyltransferase activity, transferring groups other than amino-acyl groups"/>
    <property type="evidence" value="ECO:0007669"/>
    <property type="project" value="InterPro"/>
</dbReference>
<dbReference type="EMBL" id="QXQB01000005">
    <property type="protein sequence ID" value="RJX37651.1"/>
    <property type="molecule type" value="Genomic_DNA"/>
</dbReference>
<accession>A0A3A6PMH1</accession>
<dbReference type="PANTHER" id="PTHR43610:SF1">
    <property type="entry name" value="N-ACETYLTRANSFERASE DOMAIN-CONTAINING PROTEIN"/>
    <property type="match status" value="1"/>
</dbReference>
<organism evidence="2 3">
    <name type="scientific">Paenibacillus pinisoli</name>
    <dbReference type="NCBI Taxonomy" id="1276110"/>
    <lineage>
        <taxon>Bacteria</taxon>
        <taxon>Bacillati</taxon>
        <taxon>Bacillota</taxon>
        <taxon>Bacilli</taxon>
        <taxon>Bacillales</taxon>
        <taxon>Paenibacillaceae</taxon>
        <taxon>Paenibacillus</taxon>
    </lineage>
</organism>
<comment type="caution">
    <text evidence="2">The sequence shown here is derived from an EMBL/GenBank/DDBJ whole genome shotgun (WGS) entry which is preliminary data.</text>
</comment>
<reference evidence="2 3" key="1">
    <citation type="submission" date="2018-09" db="EMBL/GenBank/DDBJ databases">
        <title>Paenibacillus aracenensis nov. sp. isolated from a cave in southern Spain.</title>
        <authorList>
            <person name="Jurado V."/>
            <person name="Gutierrez-Patricio S."/>
            <person name="Gonzalez-Pimentel J.L."/>
            <person name="Miller A.Z."/>
            <person name="Laiz L."/>
            <person name="Saiz-Jimenez C."/>
        </authorList>
    </citation>
    <scope>NUCLEOTIDE SEQUENCE [LARGE SCALE GENOMIC DNA]</scope>
    <source>
        <strain evidence="2 3">JCM 19203</strain>
    </source>
</reference>
<sequence length="188" mass="22461">MYPFAELEGKRVRLVPLEEEHIVPLYKCSRDPEIWAHFPYRIETLEEMQSFVQQALVMRERKEQFSYAVYDMELGEFVGSTRFLRIAESHQNFNIGTTWYSSAVWRTRVNTECKFLMLQHAFETLKVIRVEIITSTDNIKSQRAIERLGATKEGVLRKKYHNLDYIIYSILSEEWPLVRRKLDQYLAE</sequence>
<dbReference type="SUPFAM" id="SSF55729">
    <property type="entry name" value="Acyl-CoA N-acyltransferases (Nat)"/>
    <property type="match status" value="1"/>
</dbReference>
<dbReference type="InterPro" id="IPR016181">
    <property type="entry name" value="Acyl_CoA_acyltransferase"/>
</dbReference>
<dbReference type="PANTHER" id="PTHR43610">
    <property type="entry name" value="BLL6696 PROTEIN"/>
    <property type="match status" value="1"/>
</dbReference>
<name>A0A3A6PMH1_9BACL</name>
<dbReference type="Proteomes" id="UP000267798">
    <property type="component" value="Unassembled WGS sequence"/>
</dbReference>
<feature type="domain" description="N-acetyltransferase" evidence="1">
    <location>
        <begin position="12"/>
        <end position="172"/>
    </location>
</feature>
<evidence type="ECO:0000313" key="3">
    <source>
        <dbReference type="Proteomes" id="UP000267798"/>
    </source>
</evidence>
<keyword evidence="3" id="KW-1185">Reference proteome</keyword>
<dbReference type="PROSITE" id="PS51186">
    <property type="entry name" value="GNAT"/>
    <property type="match status" value="1"/>
</dbReference>
<protein>
    <submittedName>
        <fullName evidence="2">N-acetyltransferase</fullName>
    </submittedName>
</protein>
<dbReference type="Pfam" id="PF13302">
    <property type="entry name" value="Acetyltransf_3"/>
    <property type="match status" value="1"/>
</dbReference>
<evidence type="ECO:0000313" key="2">
    <source>
        <dbReference type="EMBL" id="RJX37651.1"/>
    </source>
</evidence>
<dbReference type="Gene3D" id="3.40.630.30">
    <property type="match status" value="1"/>
</dbReference>
<proteinExistence type="predicted"/>
<dbReference type="InterPro" id="IPR000182">
    <property type="entry name" value="GNAT_dom"/>
</dbReference>
<evidence type="ECO:0000259" key="1">
    <source>
        <dbReference type="PROSITE" id="PS51186"/>
    </source>
</evidence>
<keyword evidence="2" id="KW-0808">Transferase</keyword>